<evidence type="ECO:0000256" key="7">
    <source>
        <dbReference type="SAM" id="Phobius"/>
    </source>
</evidence>
<keyword evidence="3" id="KW-1003">Cell membrane</keyword>
<keyword evidence="2" id="KW-0813">Transport</keyword>
<reference evidence="10" key="1">
    <citation type="journal article" date="2019" name="Int. J. Syst. Evol. Microbiol.">
        <title>The Global Catalogue of Microorganisms (GCM) 10K type strain sequencing project: providing services to taxonomists for standard genome sequencing and annotation.</title>
        <authorList>
            <consortium name="The Broad Institute Genomics Platform"/>
            <consortium name="The Broad Institute Genome Sequencing Center for Infectious Disease"/>
            <person name="Wu L."/>
            <person name="Ma J."/>
        </authorList>
    </citation>
    <scope>NUCLEOTIDE SEQUENCE [LARGE SCALE GENOMIC DNA]</scope>
    <source>
        <strain evidence="10">CGMCC 1.12404</strain>
    </source>
</reference>
<evidence type="ECO:0000313" key="9">
    <source>
        <dbReference type="EMBL" id="GGA54145.1"/>
    </source>
</evidence>
<dbReference type="InterPro" id="IPR011701">
    <property type="entry name" value="MFS"/>
</dbReference>
<evidence type="ECO:0000256" key="4">
    <source>
        <dbReference type="ARBA" id="ARBA00022692"/>
    </source>
</evidence>
<dbReference type="Proteomes" id="UP000617979">
    <property type="component" value="Unassembled WGS sequence"/>
</dbReference>
<dbReference type="PANTHER" id="PTHR43414:SF1">
    <property type="entry name" value="PEPTIDE PERMEASE"/>
    <property type="match status" value="1"/>
</dbReference>
<proteinExistence type="predicted"/>
<protein>
    <recommendedName>
        <fullName evidence="8">Major facilitator superfamily (MFS) profile domain-containing protein</fullName>
    </recommendedName>
</protein>
<dbReference type="Pfam" id="PF07690">
    <property type="entry name" value="MFS_1"/>
    <property type="match status" value="1"/>
</dbReference>
<dbReference type="InterPro" id="IPR036259">
    <property type="entry name" value="MFS_trans_sf"/>
</dbReference>
<dbReference type="SUPFAM" id="SSF103473">
    <property type="entry name" value="MFS general substrate transporter"/>
    <property type="match status" value="1"/>
</dbReference>
<keyword evidence="6 7" id="KW-0472">Membrane</keyword>
<organism evidence="9 10">
    <name type="scientific">Kroppenstedtia guangzhouensis</name>
    <dbReference type="NCBI Taxonomy" id="1274356"/>
    <lineage>
        <taxon>Bacteria</taxon>
        <taxon>Bacillati</taxon>
        <taxon>Bacillota</taxon>
        <taxon>Bacilli</taxon>
        <taxon>Bacillales</taxon>
        <taxon>Thermoactinomycetaceae</taxon>
        <taxon>Kroppenstedtia</taxon>
    </lineage>
</organism>
<sequence length="156" mass="16994">MYPSLLALNAGVVILFQMAITRWGEGRSILTHMTLGSLMFTLGLTCWGIGGHWGWFVVGMIILTIGEILLFPSGSLFIDRLAPPVLRGTYFGASGFRSIGFFIGPTLGGWLLEAVGGSRTFFLLAGVVALGMLFYWLGHRAHRADQSVKRSCREPA</sequence>
<feature type="domain" description="Major facilitator superfamily (MFS) profile" evidence="8">
    <location>
        <begin position="1"/>
        <end position="156"/>
    </location>
</feature>
<accession>A0ABQ1H014</accession>
<dbReference type="Gene3D" id="1.20.1250.20">
    <property type="entry name" value="MFS general substrate transporter like domains"/>
    <property type="match status" value="1"/>
</dbReference>
<evidence type="ECO:0000259" key="8">
    <source>
        <dbReference type="PROSITE" id="PS50850"/>
    </source>
</evidence>
<keyword evidence="5 7" id="KW-1133">Transmembrane helix</keyword>
<evidence type="ECO:0000256" key="5">
    <source>
        <dbReference type="ARBA" id="ARBA00022989"/>
    </source>
</evidence>
<keyword evidence="10" id="KW-1185">Reference proteome</keyword>
<comment type="subcellular location">
    <subcellularLocation>
        <location evidence="1">Cell membrane</location>
        <topology evidence="1">Multi-pass membrane protein</topology>
    </subcellularLocation>
</comment>
<keyword evidence="4 7" id="KW-0812">Transmembrane</keyword>
<feature type="transmembrane region" description="Helical" evidence="7">
    <location>
        <begin position="56"/>
        <end position="78"/>
    </location>
</feature>
<evidence type="ECO:0000313" key="10">
    <source>
        <dbReference type="Proteomes" id="UP000617979"/>
    </source>
</evidence>
<dbReference type="InterPro" id="IPR020846">
    <property type="entry name" value="MFS_dom"/>
</dbReference>
<feature type="transmembrane region" description="Helical" evidence="7">
    <location>
        <begin position="6"/>
        <end position="23"/>
    </location>
</feature>
<feature type="transmembrane region" description="Helical" evidence="7">
    <location>
        <begin position="118"/>
        <end position="137"/>
    </location>
</feature>
<dbReference type="PANTHER" id="PTHR43414">
    <property type="entry name" value="MULTIDRUG RESISTANCE PROTEIN MDTG"/>
    <property type="match status" value="1"/>
</dbReference>
<evidence type="ECO:0000256" key="2">
    <source>
        <dbReference type="ARBA" id="ARBA00022448"/>
    </source>
</evidence>
<gene>
    <name evidence="9" type="ORF">GCM10007416_29150</name>
</gene>
<feature type="transmembrane region" description="Helical" evidence="7">
    <location>
        <begin position="30"/>
        <end position="50"/>
    </location>
</feature>
<dbReference type="PROSITE" id="PS50850">
    <property type="entry name" value="MFS"/>
    <property type="match status" value="1"/>
</dbReference>
<evidence type="ECO:0000256" key="3">
    <source>
        <dbReference type="ARBA" id="ARBA00022475"/>
    </source>
</evidence>
<name>A0ABQ1H014_9BACL</name>
<evidence type="ECO:0000256" key="6">
    <source>
        <dbReference type="ARBA" id="ARBA00023136"/>
    </source>
</evidence>
<feature type="transmembrane region" description="Helical" evidence="7">
    <location>
        <begin position="90"/>
        <end position="112"/>
    </location>
</feature>
<comment type="caution">
    <text evidence="9">The sequence shown here is derived from an EMBL/GenBank/DDBJ whole genome shotgun (WGS) entry which is preliminary data.</text>
</comment>
<evidence type="ECO:0000256" key="1">
    <source>
        <dbReference type="ARBA" id="ARBA00004651"/>
    </source>
</evidence>
<dbReference type="EMBL" id="BMEX01000015">
    <property type="protein sequence ID" value="GGA54145.1"/>
    <property type="molecule type" value="Genomic_DNA"/>
</dbReference>